<organism evidence="2 3">
    <name type="scientific">Gallaecimonas pentaromativorans</name>
    <dbReference type="NCBI Taxonomy" id="584787"/>
    <lineage>
        <taxon>Bacteria</taxon>
        <taxon>Pseudomonadati</taxon>
        <taxon>Pseudomonadota</taxon>
        <taxon>Gammaproteobacteria</taxon>
        <taxon>Enterobacterales</taxon>
        <taxon>Gallaecimonadaceae</taxon>
        <taxon>Gallaecimonas</taxon>
    </lineage>
</organism>
<feature type="transmembrane region" description="Helical" evidence="1">
    <location>
        <begin position="62"/>
        <end position="80"/>
    </location>
</feature>
<keyword evidence="3" id="KW-1185">Reference proteome</keyword>
<proteinExistence type="predicted"/>
<name>A0A3N1NUY2_9GAMM</name>
<gene>
    <name evidence="2" type="ORF">EDC28_109141</name>
</gene>
<dbReference type="OrthoDB" id="9912678at2"/>
<evidence type="ECO:0000256" key="1">
    <source>
        <dbReference type="SAM" id="Phobius"/>
    </source>
</evidence>
<dbReference type="Proteomes" id="UP000268033">
    <property type="component" value="Unassembled WGS sequence"/>
</dbReference>
<protein>
    <submittedName>
        <fullName evidence="2">Cyd operon protein YbgE</fullName>
    </submittedName>
</protein>
<accession>A0A3N1NUY2</accession>
<dbReference type="InterPro" id="IPR011846">
    <property type="entry name" value="Cyd_oper_YbgE"/>
</dbReference>
<evidence type="ECO:0000313" key="3">
    <source>
        <dbReference type="Proteomes" id="UP000268033"/>
    </source>
</evidence>
<evidence type="ECO:0000313" key="2">
    <source>
        <dbReference type="EMBL" id="ROQ22652.1"/>
    </source>
</evidence>
<dbReference type="STRING" id="584787.GCA_001247655_02075"/>
<feature type="transmembrane region" description="Helical" evidence="1">
    <location>
        <begin position="37"/>
        <end position="55"/>
    </location>
</feature>
<dbReference type="EMBL" id="RJUL01000009">
    <property type="protein sequence ID" value="ROQ22652.1"/>
    <property type="molecule type" value="Genomic_DNA"/>
</dbReference>
<dbReference type="Pfam" id="PF09600">
    <property type="entry name" value="Cyd_oper_YbgE"/>
    <property type="match status" value="1"/>
</dbReference>
<dbReference type="AlphaFoldDB" id="A0A3N1NUY2"/>
<keyword evidence="1" id="KW-0812">Transmembrane</keyword>
<keyword evidence="1" id="KW-1133">Transmembrane helix</keyword>
<reference evidence="2 3" key="1">
    <citation type="submission" date="2018-11" db="EMBL/GenBank/DDBJ databases">
        <title>Genomic Encyclopedia of Type Strains, Phase IV (KMG-IV): sequencing the most valuable type-strain genomes for metagenomic binning, comparative biology and taxonomic classification.</title>
        <authorList>
            <person name="Goeker M."/>
        </authorList>
    </citation>
    <scope>NUCLEOTIDE SEQUENCE [LARGE SCALE GENOMIC DNA]</scope>
    <source>
        <strain evidence="2 3">DSM 21945</strain>
    </source>
</reference>
<sequence length="81" mass="9130">MGTGKFRWISALLALAGVVFIWGRVVTGNPPPHGAMSLMMVGMALCVVHAVGWKIRAQWERYLFFPPLPWVVWLLALYLSF</sequence>
<dbReference type="RefSeq" id="WP_050660607.1">
    <property type="nucleotide sequence ID" value="NZ_JBLXAC010000003.1"/>
</dbReference>
<keyword evidence="1" id="KW-0472">Membrane</keyword>
<comment type="caution">
    <text evidence="2">The sequence shown here is derived from an EMBL/GenBank/DDBJ whole genome shotgun (WGS) entry which is preliminary data.</text>
</comment>